<feature type="compositionally biased region" description="Low complexity" evidence="1">
    <location>
        <begin position="369"/>
        <end position="391"/>
    </location>
</feature>
<accession>A0A3S3Z6W2</accession>
<dbReference type="InterPro" id="IPR028949">
    <property type="entry name" value="Ntox15"/>
</dbReference>
<reference evidence="4 5" key="1">
    <citation type="submission" date="2018-12" db="EMBL/GenBank/DDBJ databases">
        <authorList>
            <person name="Li F."/>
        </authorList>
    </citation>
    <scope>NUCLEOTIDE SEQUENCE [LARGE SCALE GENOMIC DNA]</scope>
    <source>
        <strain evidence="4 5">11W25H-1</strain>
    </source>
</reference>
<keyword evidence="5" id="KW-1185">Reference proteome</keyword>
<dbReference type="AlphaFoldDB" id="A0A3S3Z6W2"/>
<dbReference type="OrthoDB" id="5066592at2"/>
<evidence type="ECO:0000259" key="2">
    <source>
        <dbReference type="Pfam" id="PF15604"/>
    </source>
</evidence>
<dbReference type="RefSeq" id="WP_128493944.1">
    <property type="nucleotide sequence ID" value="NZ_RZNB01000001.1"/>
</dbReference>
<dbReference type="Pfam" id="PF15604">
    <property type="entry name" value="Ntox15"/>
    <property type="match status" value="1"/>
</dbReference>
<feature type="compositionally biased region" description="Acidic residues" evidence="1">
    <location>
        <begin position="163"/>
        <end position="189"/>
    </location>
</feature>
<gene>
    <name evidence="4" type="ORF">ELQ90_04035</name>
</gene>
<feature type="domain" description="Novel toxin 15" evidence="2">
    <location>
        <begin position="428"/>
        <end position="572"/>
    </location>
</feature>
<sequence>MSSPATGSPSTTDASTPDGSTPADGTPAGSAPVGVGAAAASQAPSSATTSTPDADSSAFEAAVAADAAAADAAAATDTPDASSPDASTLEADATDDPDTIDADDAMAAGAIAAGAVGVVGLHAGASGGKAPTAPSSSTSASAPGSSSAPAAAGTPEANSPDAETPDAETPDADTPDADTPDADTLEADTPDPAQPDTGTNTTDRTTAEIDAALAAINPNFDPFDPTNGYATNCGNTSSILNDFLNGNPSREAPTGTLTVPEMEALTGNPQTPMTPDQIADSLRGMGAGSHCVVGIDRSTGDGHWFNAYFDGTTVWSIDAQTGTRSPWPPNEPNATVWDASIRPEDVADPKTPDTDVQSGDASSSGGSIPADGSSAPATPDSDPSTPDVADAIARDGESPASRGAAPDAADPRPRIPEYSVEFTPNIDHDRVEFERQLDLQETGLNELSIAEFLANREAYLERAENGETGRDPAAAALQQEARDIAISDWTAARTDELMASGLDFEEAYDRADREANVWAATQAALHSPDQVAGGFADRITGLGDLRVNSSIGAQWKYRIATLEAAVRAASEGMTPQELSNTLLNIRLTIAS</sequence>
<feature type="region of interest" description="Disordered" evidence="1">
    <location>
        <begin position="122"/>
        <end position="203"/>
    </location>
</feature>
<feature type="compositionally biased region" description="Acidic residues" evidence="1">
    <location>
        <begin position="92"/>
        <end position="102"/>
    </location>
</feature>
<dbReference type="Proteomes" id="UP000288547">
    <property type="component" value="Unassembled WGS sequence"/>
</dbReference>
<evidence type="ECO:0000259" key="3">
    <source>
        <dbReference type="Pfam" id="PF15644"/>
    </source>
</evidence>
<feature type="compositionally biased region" description="Low complexity" evidence="1">
    <location>
        <begin position="122"/>
        <end position="155"/>
    </location>
</feature>
<feature type="compositionally biased region" description="Polar residues" evidence="1">
    <location>
        <begin position="354"/>
        <end position="366"/>
    </location>
</feature>
<feature type="compositionally biased region" description="Polar residues" evidence="1">
    <location>
        <begin position="1"/>
        <end position="19"/>
    </location>
</feature>
<evidence type="ECO:0000313" key="4">
    <source>
        <dbReference type="EMBL" id="RWZ53101.1"/>
    </source>
</evidence>
<organism evidence="4 5">
    <name type="scientific">Labedella phragmitis</name>
    <dbReference type="NCBI Taxonomy" id="2498849"/>
    <lineage>
        <taxon>Bacteria</taxon>
        <taxon>Bacillati</taxon>
        <taxon>Actinomycetota</taxon>
        <taxon>Actinomycetes</taxon>
        <taxon>Micrococcales</taxon>
        <taxon>Microbacteriaceae</taxon>
        <taxon>Labedella</taxon>
    </lineage>
</organism>
<dbReference type="EMBL" id="RZNB01000001">
    <property type="protein sequence ID" value="RWZ53101.1"/>
    <property type="molecule type" value="Genomic_DNA"/>
</dbReference>
<evidence type="ECO:0000256" key="1">
    <source>
        <dbReference type="SAM" id="MobiDB-lite"/>
    </source>
</evidence>
<feature type="compositionally biased region" description="Low complexity" evidence="1">
    <location>
        <begin position="25"/>
        <end position="87"/>
    </location>
</feature>
<feature type="domain" description="Tox-PL" evidence="3">
    <location>
        <begin position="232"/>
        <end position="323"/>
    </location>
</feature>
<name>A0A3S3Z6W2_9MICO</name>
<dbReference type="InterPro" id="IPR028908">
    <property type="entry name" value="Tox-PL_dom"/>
</dbReference>
<feature type="region of interest" description="Disordered" evidence="1">
    <location>
        <begin position="1"/>
        <end position="102"/>
    </location>
</feature>
<protein>
    <recommendedName>
        <fullName evidence="6">Tox-PL domain-containing protein</fullName>
    </recommendedName>
</protein>
<evidence type="ECO:0008006" key="6">
    <source>
        <dbReference type="Google" id="ProtNLM"/>
    </source>
</evidence>
<comment type="caution">
    <text evidence="4">The sequence shown here is derived from an EMBL/GenBank/DDBJ whole genome shotgun (WGS) entry which is preliminary data.</text>
</comment>
<feature type="compositionally biased region" description="Basic and acidic residues" evidence="1">
    <location>
        <begin position="344"/>
        <end position="353"/>
    </location>
</feature>
<proteinExistence type="predicted"/>
<feature type="compositionally biased region" description="Low complexity" evidence="1">
    <location>
        <begin position="398"/>
        <end position="408"/>
    </location>
</feature>
<feature type="region of interest" description="Disordered" evidence="1">
    <location>
        <begin position="344"/>
        <end position="423"/>
    </location>
</feature>
<dbReference type="Pfam" id="PF15644">
    <property type="entry name" value="Gln_amidase"/>
    <property type="match status" value="1"/>
</dbReference>
<evidence type="ECO:0000313" key="5">
    <source>
        <dbReference type="Proteomes" id="UP000288547"/>
    </source>
</evidence>